<dbReference type="InterPro" id="IPR023833">
    <property type="entry name" value="Signal_pept_SipW-depend-type"/>
</dbReference>
<dbReference type="AlphaFoldDB" id="A0A1I4P6V1"/>
<dbReference type="InterPro" id="IPR022121">
    <property type="entry name" value="Peptidase_M73_camelysin"/>
</dbReference>
<reference evidence="2" key="1">
    <citation type="submission" date="2016-10" db="EMBL/GenBank/DDBJ databases">
        <authorList>
            <person name="Varghese N."/>
            <person name="Submissions S."/>
        </authorList>
    </citation>
    <scope>NUCLEOTIDE SEQUENCE [LARGE SCALE GENOMIC DNA]</scope>
    <source>
        <strain evidence="2">CGMCC 1.4250</strain>
    </source>
</reference>
<sequence>MSLKKKLGLGVASAVLGLTLVGGGTYAYFNDTETSTNTFAAGTLDLTLDPEVIFNVDNLKPGDSMKRYFEMQNTGSLDIARVLLDTSYNVSDANDNNGNEDLGEHFVVKFLKNEGHPESWLDNDEYTVVEEISLADLSTMTPDDLAVELEDFLFWDYEEDGIPAGGTDYMAVKIEFVDNDEDQNIFQGDSLELEWQFTAEQEEGERR</sequence>
<evidence type="ECO:0000313" key="2">
    <source>
        <dbReference type="Proteomes" id="UP000198565"/>
    </source>
</evidence>
<dbReference type="OrthoDB" id="2660939at2"/>
<proteinExistence type="predicted"/>
<evidence type="ECO:0000313" key="1">
    <source>
        <dbReference type="EMBL" id="SFM23336.1"/>
    </source>
</evidence>
<dbReference type="NCBIfam" id="TIGR04088">
    <property type="entry name" value="cognate_SipW"/>
    <property type="match status" value="1"/>
</dbReference>
<name>A0A1I4P6V1_9BACI</name>
<dbReference type="STRING" id="334253.SAMN04487943_110101"/>
<keyword evidence="2" id="KW-1185">Reference proteome</keyword>
<dbReference type="RefSeq" id="WP_091484871.1">
    <property type="nucleotide sequence ID" value="NZ_FOTR01000010.1"/>
</dbReference>
<dbReference type="Proteomes" id="UP000198565">
    <property type="component" value="Unassembled WGS sequence"/>
</dbReference>
<gene>
    <name evidence="1" type="ORF">SAMN04487943_110101</name>
</gene>
<organism evidence="1 2">
    <name type="scientific">Gracilibacillus orientalis</name>
    <dbReference type="NCBI Taxonomy" id="334253"/>
    <lineage>
        <taxon>Bacteria</taxon>
        <taxon>Bacillati</taxon>
        <taxon>Bacillota</taxon>
        <taxon>Bacilli</taxon>
        <taxon>Bacillales</taxon>
        <taxon>Bacillaceae</taxon>
        <taxon>Gracilibacillus</taxon>
    </lineage>
</organism>
<dbReference type="Pfam" id="PF12389">
    <property type="entry name" value="Peptidase_M73"/>
    <property type="match status" value="1"/>
</dbReference>
<dbReference type="EMBL" id="FOTR01000010">
    <property type="protein sequence ID" value="SFM23336.1"/>
    <property type="molecule type" value="Genomic_DNA"/>
</dbReference>
<protein>
    <submittedName>
        <fullName evidence="1">SipW-cognate class signal peptide</fullName>
    </submittedName>
</protein>
<accession>A0A1I4P6V1</accession>